<comment type="caution">
    <text evidence="1">The sequence shown here is derived from an EMBL/GenBank/DDBJ whole genome shotgun (WGS) entry which is preliminary data.</text>
</comment>
<dbReference type="EMBL" id="JBHSNC010000036">
    <property type="protein sequence ID" value="MFC5530103.1"/>
    <property type="molecule type" value="Genomic_DNA"/>
</dbReference>
<keyword evidence="2" id="KW-1185">Reference proteome</keyword>
<name>A0ABW0QZC2_9BACL</name>
<dbReference type="RefSeq" id="WP_378112038.1">
    <property type="nucleotide sequence ID" value="NZ_JBHSNC010000036.1"/>
</dbReference>
<gene>
    <name evidence="1" type="ORF">ACFPQ4_11760</name>
</gene>
<organism evidence="1 2">
    <name type="scientific">Cohnella yongneupensis</name>
    <dbReference type="NCBI Taxonomy" id="425006"/>
    <lineage>
        <taxon>Bacteria</taxon>
        <taxon>Bacillati</taxon>
        <taxon>Bacillota</taxon>
        <taxon>Bacilli</taxon>
        <taxon>Bacillales</taxon>
        <taxon>Paenibacillaceae</taxon>
        <taxon>Cohnella</taxon>
    </lineage>
</organism>
<proteinExistence type="predicted"/>
<protein>
    <recommendedName>
        <fullName evidence="3">NIPSNAP domain-containing protein</fullName>
    </recommendedName>
</protein>
<evidence type="ECO:0008006" key="3">
    <source>
        <dbReference type="Google" id="ProtNLM"/>
    </source>
</evidence>
<evidence type="ECO:0000313" key="2">
    <source>
        <dbReference type="Proteomes" id="UP001596108"/>
    </source>
</evidence>
<accession>A0ABW0QZC2</accession>
<reference evidence="2" key="1">
    <citation type="journal article" date="2019" name="Int. J. Syst. Evol. Microbiol.">
        <title>The Global Catalogue of Microorganisms (GCM) 10K type strain sequencing project: providing services to taxonomists for standard genome sequencing and annotation.</title>
        <authorList>
            <consortium name="The Broad Institute Genomics Platform"/>
            <consortium name="The Broad Institute Genome Sequencing Center for Infectious Disease"/>
            <person name="Wu L."/>
            <person name="Ma J."/>
        </authorList>
    </citation>
    <scope>NUCLEOTIDE SEQUENCE [LARGE SCALE GENOMIC DNA]</scope>
    <source>
        <strain evidence="2">CGMCC 1.18578</strain>
    </source>
</reference>
<sequence length="98" mass="11510">MRMIVFCEYVVLEEYRSVYSSWIQSRSQQGKPFQALENTSQPGVFVEIWHAEDGEQAAQIEKERREGRSWTEMMLWIKGGEAGLRIWTFRPIGELNVP</sequence>
<dbReference type="Proteomes" id="UP001596108">
    <property type="component" value="Unassembled WGS sequence"/>
</dbReference>
<evidence type="ECO:0000313" key="1">
    <source>
        <dbReference type="EMBL" id="MFC5530103.1"/>
    </source>
</evidence>